<sequence>MKDGSIGVEGPRAMDRGPDPSIWTLLMNGPPLLVLLGSSFAKMPSSAVLAWYWW</sequence>
<dbReference type="EMBL" id="KN714702">
    <property type="protein sequence ID" value="KUI57597.1"/>
    <property type="molecule type" value="Genomic_DNA"/>
</dbReference>
<reference evidence="2" key="1">
    <citation type="submission" date="2014-12" db="EMBL/GenBank/DDBJ databases">
        <title>Genome Sequence of Valsa Canker Pathogens Uncovers a Specific Adaption of Colonization on Woody Bark.</title>
        <authorList>
            <person name="Yin Z."/>
            <person name="Liu H."/>
            <person name="Gao X."/>
            <person name="Li Z."/>
            <person name="Song N."/>
            <person name="Ke X."/>
            <person name="Dai Q."/>
            <person name="Wu Y."/>
            <person name="Sun Y."/>
            <person name="Xu J.-R."/>
            <person name="Kang Z.K."/>
            <person name="Wang L."/>
            <person name="Huang L."/>
        </authorList>
    </citation>
    <scope>NUCLEOTIDE SEQUENCE [LARGE SCALE GENOMIC DNA]</scope>
    <source>
        <strain evidence="2">SXYL134</strain>
    </source>
</reference>
<evidence type="ECO:0000313" key="1">
    <source>
        <dbReference type="EMBL" id="KUI57597.1"/>
    </source>
</evidence>
<evidence type="ECO:0000313" key="2">
    <source>
        <dbReference type="Proteomes" id="UP000078576"/>
    </source>
</evidence>
<keyword evidence="2" id="KW-1185">Reference proteome</keyword>
<dbReference type="Proteomes" id="UP000078576">
    <property type="component" value="Unassembled WGS sequence"/>
</dbReference>
<proteinExistence type="predicted"/>
<dbReference type="AlphaFoldDB" id="A0A194V0Z7"/>
<protein>
    <submittedName>
        <fullName evidence="1">Uncharacterized protein</fullName>
    </submittedName>
</protein>
<organism evidence="1 2">
    <name type="scientific">Cytospora mali</name>
    <name type="common">Apple Valsa canker fungus</name>
    <name type="synonym">Valsa mali</name>
    <dbReference type="NCBI Taxonomy" id="578113"/>
    <lineage>
        <taxon>Eukaryota</taxon>
        <taxon>Fungi</taxon>
        <taxon>Dikarya</taxon>
        <taxon>Ascomycota</taxon>
        <taxon>Pezizomycotina</taxon>
        <taxon>Sordariomycetes</taxon>
        <taxon>Sordariomycetidae</taxon>
        <taxon>Diaporthales</taxon>
        <taxon>Cytosporaceae</taxon>
        <taxon>Cytospora</taxon>
    </lineage>
</organism>
<accession>A0A194V0Z7</accession>
<name>A0A194V0Z7_CYTMA</name>
<gene>
    <name evidence="1" type="ORF">VP1G_10937</name>
</gene>